<dbReference type="EMBL" id="KQ030724">
    <property type="protein sequence ID" value="KJZ69353.1"/>
    <property type="molecule type" value="Genomic_DNA"/>
</dbReference>
<dbReference type="Proteomes" id="UP000054481">
    <property type="component" value="Unassembled WGS sequence"/>
</dbReference>
<proteinExistence type="inferred from homology"/>
<dbReference type="PANTHER" id="PTHR46720">
    <property type="entry name" value="HYDROXYLASE, PUTATIVE (AFU_ORTHOLOGUE AFUA_3G01460)-RELATED"/>
    <property type="match status" value="1"/>
</dbReference>
<evidence type="ECO:0000313" key="9">
    <source>
        <dbReference type="Proteomes" id="UP000054481"/>
    </source>
</evidence>
<dbReference type="Gene3D" id="3.50.50.60">
    <property type="entry name" value="FAD/NAD(P)-binding domain"/>
    <property type="match status" value="1"/>
</dbReference>
<dbReference type="GO" id="GO:0071949">
    <property type="term" value="F:FAD binding"/>
    <property type="evidence" value="ECO:0007669"/>
    <property type="project" value="InterPro"/>
</dbReference>
<evidence type="ECO:0000256" key="4">
    <source>
        <dbReference type="ARBA" id="ARBA00022827"/>
    </source>
</evidence>
<dbReference type="PRINTS" id="PR00420">
    <property type="entry name" value="RNGMNOXGNASE"/>
</dbReference>
<reference evidence="8 9" key="1">
    <citation type="journal article" date="2014" name="Genome Biol. Evol.">
        <title>Comparative genomics and transcriptomics analyses reveal divergent lifestyle features of nematode endoparasitic fungus Hirsutella minnesotensis.</title>
        <authorList>
            <person name="Lai Y."/>
            <person name="Liu K."/>
            <person name="Zhang X."/>
            <person name="Zhang X."/>
            <person name="Li K."/>
            <person name="Wang N."/>
            <person name="Shu C."/>
            <person name="Wu Y."/>
            <person name="Wang C."/>
            <person name="Bushley K.E."/>
            <person name="Xiang M."/>
            <person name="Liu X."/>
        </authorList>
    </citation>
    <scope>NUCLEOTIDE SEQUENCE [LARGE SCALE GENOMIC DNA]</scope>
    <source>
        <strain evidence="8 9">3608</strain>
    </source>
</reference>
<dbReference type="GO" id="GO:0004497">
    <property type="term" value="F:monooxygenase activity"/>
    <property type="evidence" value="ECO:0007669"/>
    <property type="project" value="UniProtKB-KW"/>
</dbReference>
<keyword evidence="4" id="KW-0274">FAD</keyword>
<evidence type="ECO:0000256" key="2">
    <source>
        <dbReference type="ARBA" id="ARBA00007992"/>
    </source>
</evidence>
<evidence type="ECO:0000256" key="5">
    <source>
        <dbReference type="ARBA" id="ARBA00023002"/>
    </source>
</evidence>
<evidence type="ECO:0000256" key="3">
    <source>
        <dbReference type="ARBA" id="ARBA00022630"/>
    </source>
</evidence>
<keyword evidence="3" id="KW-0285">Flavoprotein</keyword>
<dbReference type="AlphaFoldDB" id="A0A0F7ZRC1"/>
<protein>
    <recommendedName>
        <fullName evidence="7">FAD-binding domain-containing protein</fullName>
    </recommendedName>
</protein>
<accession>A0A0F7ZRC1</accession>
<comment type="similarity">
    <text evidence="2">Belongs to the paxM FAD-dependent monooxygenase family.</text>
</comment>
<dbReference type="OrthoDB" id="417877at2759"/>
<dbReference type="PANTHER" id="PTHR46720:SF3">
    <property type="entry name" value="FAD-BINDING DOMAIN-CONTAINING PROTEIN-RELATED"/>
    <property type="match status" value="1"/>
</dbReference>
<evidence type="ECO:0000313" key="8">
    <source>
        <dbReference type="EMBL" id="KJZ69353.1"/>
    </source>
</evidence>
<feature type="domain" description="FAD-binding" evidence="7">
    <location>
        <begin position="289"/>
        <end position="366"/>
    </location>
</feature>
<evidence type="ECO:0000256" key="1">
    <source>
        <dbReference type="ARBA" id="ARBA00001974"/>
    </source>
</evidence>
<dbReference type="InterPro" id="IPR002938">
    <property type="entry name" value="FAD-bd"/>
</dbReference>
<gene>
    <name evidence="8" type="ORF">HIM_11254</name>
</gene>
<evidence type="ECO:0000259" key="7">
    <source>
        <dbReference type="Pfam" id="PF01494"/>
    </source>
</evidence>
<dbReference type="InterPro" id="IPR051104">
    <property type="entry name" value="FAD_monoxygenase"/>
</dbReference>
<keyword evidence="6" id="KW-0503">Monooxygenase</keyword>
<dbReference type="GO" id="GO:0044550">
    <property type="term" value="P:secondary metabolite biosynthetic process"/>
    <property type="evidence" value="ECO:0007669"/>
    <property type="project" value="TreeGrafter"/>
</dbReference>
<evidence type="ECO:0000256" key="6">
    <source>
        <dbReference type="ARBA" id="ARBA00023033"/>
    </source>
</evidence>
<dbReference type="Pfam" id="PF01494">
    <property type="entry name" value="FAD_binding_3"/>
    <property type="match status" value="1"/>
</dbReference>
<comment type="cofactor">
    <cofactor evidence="1">
        <name>FAD</name>
        <dbReference type="ChEBI" id="CHEBI:57692"/>
    </cofactor>
</comment>
<dbReference type="SUPFAM" id="SSF51905">
    <property type="entry name" value="FAD/NAD(P)-binding domain"/>
    <property type="match status" value="1"/>
</dbReference>
<organism evidence="8 9">
    <name type="scientific">Hirsutella minnesotensis 3608</name>
    <dbReference type="NCBI Taxonomy" id="1043627"/>
    <lineage>
        <taxon>Eukaryota</taxon>
        <taxon>Fungi</taxon>
        <taxon>Dikarya</taxon>
        <taxon>Ascomycota</taxon>
        <taxon>Pezizomycotina</taxon>
        <taxon>Sordariomycetes</taxon>
        <taxon>Hypocreomycetidae</taxon>
        <taxon>Hypocreales</taxon>
        <taxon>Ophiocordycipitaceae</taxon>
        <taxon>Hirsutella</taxon>
    </lineage>
</organism>
<sequence length="422" mass="45597">MELNGSKARMRVAIIGGGLAGAALANGLQQVAHLEMHVYEAASDFSERGAALGLAELHQLALAQLLPSVDDTLSKAGAVPMTSTRVLIGSGPQEGKIIFDAPGDGEVVVHRAALLRELIATLPASHLHANKKLSAIESIAASDAVTLTFEDGAVEIFDAVIGADGIFGFVRNHVLGDEAPAYAASPAGFWDCRSVVPMEKAKERLGEELFEKDRQYGWCGDGAWVMHDVLDNGTKVQCILSAVEKDPPKDRKRLLLKEELGKIYSGWGAIASGMIDLCLNQPQELYGYSQMEHRATPTYASGRVCVMGDAAHATTPWQGAGAGLAFEDAVMLKTLLAQVSRPQDVGAAFKVFDEIRRPRCQRVIDSSRDVGNIFCGRDAEVGLDADKMRDTLLPRWGFIMALDLEEHKRDGVERLKETQYQS</sequence>
<keyword evidence="9" id="KW-1185">Reference proteome</keyword>
<dbReference type="InterPro" id="IPR036188">
    <property type="entry name" value="FAD/NAD-bd_sf"/>
</dbReference>
<name>A0A0F7ZRC1_9HYPO</name>
<keyword evidence="5" id="KW-0560">Oxidoreductase</keyword>